<keyword evidence="3" id="KW-1185">Reference proteome</keyword>
<dbReference type="GO" id="GO:0032259">
    <property type="term" value="P:methylation"/>
    <property type="evidence" value="ECO:0007669"/>
    <property type="project" value="UniProtKB-KW"/>
</dbReference>
<name>A0A9X3MWH7_9ACTN</name>
<dbReference type="GO" id="GO:0008757">
    <property type="term" value="F:S-adenosylmethionine-dependent methyltransferase activity"/>
    <property type="evidence" value="ECO:0007669"/>
    <property type="project" value="InterPro"/>
</dbReference>
<evidence type="ECO:0000313" key="2">
    <source>
        <dbReference type="EMBL" id="MDA0164196.1"/>
    </source>
</evidence>
<dbReference type="AlphaFoldDB" id="A0A9X3MWH7"/>
<dbReference type="PANTHER" id="PTHR43591">
    <property type="entry name" value="METHYLTRANSFERASE"/>
    <property type="match status" value="1"/>
</dbReference>
<keyword evidence="2" id="KW-0489">Methyltransferase</keyword>
<dbReference type="CDD" id="cd02440">
    <property type="entry name" value="AdoMet_MTases"/>
    <property type="match status" value="1"/>
</dbReference>
<sequence length="250" mass="26591">MDVFNEEATTFADHWAGLPAPAQREIADALQLTEGTRLLDVGCGSGHFCAQALARGAHVSGIDAAPAMIAIASRVAPGADFCVGPMDELPWPDDTFDAVTSFNSLQFADDPDVALREWVRVAKPGAAIAICVWGPREECELDAVWGAVSTEPPAPRFCERLVETVATAGLTLSTHATVSVPYEVRDRERFELGHGFLARGVAGVPEAEALAAMVSAAEPFRRPDGSYRLENTFRYALSAVPSPRPTPAAS</sequence>
<gene>
    <name evidence="2" type="ORF">OM076_28235</name>
</gene>
<dbReference type="InterPro" id="IPR013216">
    <property type="entry name" value="Methyltransf_11"/>
</dbReference>
<dbReference type="EMBL" id="JAPDOD010000031">
    <property type="protein sequence ID" value="MDA0164196.1"/>
    <property type="molecule type" value="Genomic_DNA"/>
</dbReference>
<proteinExistence type="predicted"/>
<dbReference type="Pfam" id="PF08241">
    <property type="entry name" value="Methyltransf_11"/>
    <property type="match status" value="1"/>
</dbReference>
<comment type="caution">
    <text evidence="2">The sequence shown here is derived from an EMBL/GenBank/DDBJ whole genome shotgun (WGS) entry which is preliminary data.</text>
</comment>
<dbReference type="Gene3D" id="3.40.50.150">
    <property type="entry name" value="Vaccinia Virus protein VP39"/>
    <property type="match status" value="1"/>
</dbReference>
<protein>
    <submittedName>
        <fullName evidence="2">Methyltransferase domain-containing protein</fullName>
    </submittedName>
</protein>
<evidence type="ECO:0000313" key="3">
    <source>
        <dbReference type="Proteomes" id="UP001149140"/>
    </source>
</evidence>
<dbReference type="RefSeq" id="WP_270043446.1">
    <property type="nucleotide sequence ID" value="NZ_JAPDOD010000031.1"/>
</dbReference>
<accession>A0A9X3MWH7</accession>
<dbReference type="SUPFAM" id="SSF53335">
    <property type="entry name" value="S-adenosyl-L-methionine-dependent methyltransferases"/>
    <property type="match status" value="1"/>
</dbReference>
<dbReference type="InterPro" id="IPR029063">
    <property type="entry name" value="SAM-dependent_MTases_sf"/>
</dbReference>
<dbReference type="PANTHER" id="PTHR43591:SF24">
    <property type="entry name" value="2-METHOXY-6-POLYPRENYL-1,4-BENZOQUINOL METHYLASE, MITOCHONDRIAL"/>
    <property type="match status" value="1"/>
</dbReference>
<keyword evidence="2" id="KW-0808">Transferase</keyword>
<dbReference type="Proteomes" id="UP001149140">
    <property type="component" value="Unassembled WGS sequence"/>
</dbReference>
<feature type="domain" description="Methyltransferase type 11" evidence="1">
    <location>
        <begin position="39"/>
        <end position="129"/>
    </location>
</feature>
<reference evidence="2" key="1">
    <citation type="submission" date="2022-10" db="EMBL/GenBank/DDBJ databases">
        <title>The WGS of Solirubrobacter ginsenosidimutans DSM 21036.</title>
        <authorList>
            <person name="Jiang Z."/>
        </authorList>
    </citation>
    <scope>NUCLEOTIDE SEQUENCE</scope>
    <source>
        <strain evidence="2">DSM 21036</strain>
    </source>
</reference>
<organism evidence="2 3">
    <name type="scientific">Solirubrobacter ginsenosidimutans</name>
    <dbReference type="NCBI Taxonomy" id="490573"/>
    <lineage>
        <taxon>Bacteria</taxon>
        <taxon>Bacillati</taxon>
        <taxon>Actinomycetota</taxon>
        <taxon>Thermoleophilia</taxon>
        <taxon>Solirubrobacterales</taxon>
        <taxon>Solirubrobacteraceae</taxon>
        <taxon>Solirubrobacter</taxon>
    </lineage>
</organism>
<evidence type="ECO:0000259" key="1">
    <source>
        <dbReference type="Pfam" id="PF08241"/>
    </source>
</evidence>